<proteinExistence type="predicted"/>
<dbReference type="EMBL" id="LXQA010277504">
    <property type="protein sequence ID" value="MCI40238.1"/>
    <property type="molecule type" value="Genomic_DNA"/>
</dbReference>
<comment type="caution">
    <text evidence="1">The sequence shown here is derived from an EMBL/GenBank/DDBJ whole genome shotgun (WGS) entry which is preliminary data.</text>
</comment>
<keyword evidence="2" id="KW-1185">Reference proteome</keyword>
<feature type="non-terminal residue" evidence="1">
    <location>
        <position position="1"/>
    </location>
</feature>
<sequence length="35" mass="3693">PNSKSKMVSESVIRLQLSGHSGHAPDVLDMRVGGC</sequence>
<dbReference type="AlphaFoldDB" id="A0A392RUC5"/>
<name>A0A392RUC5_9FABA</name>
<reference evidence="1 2" key="1">
    <citation type="journal article" date="2018" name="Front. Plant Sci.">
        <title>Red Clover (Trifolium pratense) and Zigzag Clover (T. medium) - A Picture of Genomic Similarities and Differences.</title>
        <authorList>
            <person name="Dluhosova J."/>
            <person name="Istvanek J."/>
            <person name="Nedelnik J."/>
            <person name="Repkova J."/>
        </authorList>
    </citation>
    <scope>NUCLEOTIDE SEQUENCE [LARGE SCALE GENOMIC DNA]</scope>
    <source>
        <strain evidence="2">cv. 10/8</strain>
        <tissue evidence="1">Leaf</tissue>
    </source>
</reference>
<evidence type="ECO:0000313" key="2">
    <source>
        <dbReference type="Proteomes" id="UP000265520"/>
    </source>
</evidence>
<evidence type="ECO:0000313" key="1">
    <source>
        <dbReference type="EMBL" id="MCI40238.1"/>
    </source>
</evidence>
<accession>A0A392RUC5</accession>
<protein>
    <submittedName>
        <fullName evidence="1">Uncharacterized protein</fullName>
    </submittedName>
</protein>
<dbReference type="Proteomes" id="UP000265520">
    <property type="component" value="Unassembled WGS sequence"/>
</dbReference>
<organism evidence="1 2">
    <name type="scientific">Trifolium medium</name>
    <dbReference type="NCBI Taxonomy" id="97028"/>
    <lineage>
        <taxon>Eukaryota</taxon>
        <taxon>Viridiplantae</taxon>
        <taxon>Streptophyta</taxon>
        <taxon>Embryophyta</taxon>
        <taxon>Tracheophyta</taxon>
        <taxon>Spermatophyta</taxon>
        <taxon>Magnoliopsida</taxon>
        <taxon>eudicotyledons</taxon>
        <taxon>Gunneridae</taxon>
        <taxon>Pentapetalae</taxon>
        <taxon>rosids</taxon>
        <taxon>fabids</taxon>
        <taxon>Fabales</taxon>
        <taxon>Fabaceae</taxon>
        <taxon>Papilionoideae</taxon>
        <taxon>50 kb inversion clade</taxon>
        <taxon>NPAAA clade</taxon>
        <taxon>Hologalegina</taxon>
        <taxon>IRL clade</taxon>
        <taxon>Trifolieae</taxon>
        <taxon>Trifolium</taxon>
    </lineage>
</organism>